<accession>A0A225VVP3</accession>
<dbReference type="InterPro" id="IPR045358">
    <property type="entry name" value="Ty3_capsid"/>
</dbReference>
<dbReference type="Pfam" id="PF19259">
    <property type="entry name" value="Ty3_capsid"/>
    <property type="match status" value="1"/>
</dbReference>
<feature type="compositionally biased region" description="Basic and acidic residues" evidence="1">
    <location>
        <begin position="185"/>
        <end position="194"/>
    </location>
</feature>
<dbReference type="EMBL" id="NBNE01002960">
    <property type="protein sequence ID" value="OWZ08968.1"/>
    <property type="molecule type" value="Genomic_DNA"/>
</dbReference>
<reference evidence="4" key="1">
    <citation type="submission" date="2017-03" db="EMBL/GenBank/DDBJ databases">
        <title>Phytopthora megakarya and P. palmivora, two closely related causual agents of cacao black pod achieved similar genome size and gene model numbers by different mechanisms.</title>
        <authorList>
            <person name="Ali S."/>
            <person name="Shao J."/>
            <person name="Larry D.J."/>
            <person name="Kronmiller B."/>
            <person name="Shen D."/>
            <person name="Strem M.D."/>
            <person name="Melnick R.L."/>
            <person name="Guiltinan M.J."/>
            <person name="Tyler B.M."/>
            <person name="Meinhardt L.W."/>
            <person name="Bailey B.A."/>
        </authorList>
    </citation>
    <scope>NUCLEOTIDE SEQUENCE [LARGE SCALE GENOMIC DNA]</scope>
    <source>
        <strain evidence="4">zdho120</strain>
    </source>
</reference>
<gene>
    <name evidence="3" type="ORF">PHMEG_00018402</name>
</gene>
<name>A0A225VVP3_9STRA</name>
<organism evidence="3 4">
    <name type="scientific">Phytophthora megakarya</name>
    <dbReference type="NCBI Taxonomy" id="4795"/>
    <lineage>
        <taxon>Eukaryota</taxon>
        <taxon>Sar</taxon>
        <taxon>Stramenopiles</taxon>
        <taxon>Oomycota</taxon>
        <taxon>Peronosporomycetes</taxon>
        <taxon>Peronosporales</taxon>
        <taxon>Peronosporaceae</taxon>
        <taxon>Phytophthora</taxon>
    </lineage>
</organism>
<dbReference type="AlphaFoldDB" id="A0A225VVP3"/>
<feature type="region of interest" description="Disordered" evidence="1">
    <location>
        <begin position="185"/>
        <end position="229"/>
    </location>
</feature>
<feature type="domain" description="Ty3 transposon capsid-like protein" evidence="2">
    <location>
        <begin position="95"/>
        <end position="177"/>
    </location>
</feature>
<dbReference type="OrthoDB" id="112514at2759"/>
<proteinExistence type="predicted"/>
<protein>
    <recommendedName>
        <fullName evidence="2">Ty3 transposon capsid-like protein domain-containing protein</fullName>
    </recommendedName>
</protein>
<evidence type="ECO:0000313" key="3">
    <source>
        <dbReference type="EMBL" id="OWZ08968.1"/>
    </source>
</evidence>
<dbReference type="Proteomes" id="UP000198211">
    <property type="component" value="Unassembled WGS sequence"/>
</dbReference>
<evidence type="ECO:0000259" key="2">
    <source>
        <dbReference type="Pfam" id="PF19259"/>
    </source>
</evidence>
<keyword evidence="4" id="KW-1185">Reference proteome</keyword>
<evidence type="ECO:0000256" key="1">
    <source>
        <dbReference type="SAM" id="MobiDB-lite"/>
    </source>
</evidence>
<sequence>MPPTNAQLRAKIDRPNQAMANRSRFQTTCPSVRKWLLQIENACRIKGTQVEEAIAKLPGIVGSVMEKPASGWSYTGRRRQCWSICSRKPSTCAPRFESSNYQAALREKLQQLKQTADIETYNGEYRALIFRVEGMSELDQVLNYANGLKPCTRTYVKLEKSATLRAAMDLVLQYEVTHFVDEARVRQDRSDKKKTSAGKASTQGDAAKASPSVEKDVSKPRSSRRRPKVAKLALASAARSPVILGLIASRGRSYKANRERQTTPVNEGPAVVKSVARALKVDNVSINVLCANPLVYKSSPLFSIHGAASAGEKHISTSSMLLDRGATTIYVSKTWVEKNKLTTMRFQEKNIRVKLGDNQIAEADLKLIALIIKVPGVDEAYKCVAVIYAIPDEFDSIPGYHSSRTYNP</sequence>
<comment type="caution">
    <text evidence="3">The sequence shown here is derived from an EMBL/GenBank/DDBJ whole genome shotgun (WGS) entry which is preliminary data.</text>
</comment>
<evidence type="ECO:0000313" key="4">
    <source>
        <dbReference type="Proteomes" id="UP000198211"/>
    </source>
</evidence>